<proteinExistence type="predicted"/>
<accession>A0A9P5NHY0</accession>
<dbReference type="AlphaFoldDB" id="A0A9P5NHY0"/>
<keyword evidence="2" id="KW-1185">Reference proteome</keyword>
<comment type="caution">
    <text evidence="1">The sequence shown here is derived from an EMBL/GenBank/DDBJ whole genome shotgun (WGS) entry which is preliminary data.</text>
</comment>
<dbReference type="Proteomes" id="UP000724874">
    <property type="component" value="Unassembled WGS sequence"/>
</dbReference>
<name>A0A9P5NHY0_GYMJU</name>
<protein>
    <submittedName>
        <fullName evidence="1">Uncharacterized protein</fullName>
    </submittedName>
</protein>
<evidence type="ECO:0000313" key="1">
    <source>
        <dbReference type="EMBL" id="KAF8889444.1"/>
    </source>
</evidence>
<reference evidence="1" key="1">
    <citation type="submission" date="2020-11" db="EMBL/GenBank/DDBJ databases">
        <authorList>
            <consortium name="DOE Joint Genome Institute"/>
            <person name="Ahrendt S."/>
            <person name="Riley R."/>
            <person name="Andreopoulos W."/>
            <person name="LaButti K."/>
            <person name="Pangilinan J."/>
            <person name="Ruiz-duenas F.J."/>
            <person name="Barrasa J.M."/>
            <person name="Sanchez-Garcia M."/>
            <person name="Camarero S."/>
            <person name="Miyauchi S."/>
            <person name="Serrano A."/>
            <person name="Linde D."/>
            <person name="Babiker R."/>
            <person name="Drula E."/>
            <person name="Ayuso-Fernandez I."/>
            <person name="Pacheco R."/>
            <person name="Padilla G."/>
            <person name="Ferreira P."/>
            <person name="Barriuso J."/>
            <person name="Kellner H."/>
            <person name="Castanera R."/>
            <person name="Alfaro M."/>
            <person name="Ramirez L."/>
            <person name="Pisabarro A.G."/>
            <person name="Kuo A."/>
            <person name="Tritt A."/>
            <person name="Lipzen A."/>
            <person name="He G."/>
            <person name="Yan M."/>
            <person name="Ng V."/>
            <person name="Cullen D."/>
            <person name="Martin F."/>
            <person name="Rosso M.-N."/>
            <person name="Henrissat B."/>
            <person name="Hibbett D."/>
            <person name="Martinez A.T."/>
            <person name="Grigoriev I.V."/>
        </authorList>
    </citation>
    <scope>NUCLEOTIDE SEQUENCE</scope>
    <source>
        <strain evidence="1">AH 44721</strain>
    </source>
</reference>
<evidence type="ECO:0000313" key="2">
    <source>
        <dbReference type="Proteomes" id="UP000724874"/>
    </source>
</evidence>
<dbReference type="EMBL" id="JADNYJ010000080">
    <property type="protein sequence ID" value="KAF8889444.1"/>
    <property type="molecule type" value="Genomic_DNA"/>
</dbReference>
<organism evidence="1 2">
    <name type="scientific">Gymnopilus junonius</name>
    <name type="common">Spectacular rustgill mushroom</name>
    <name type="synonym">Gymnopilus spectabilis subsp. junonius</name>
    <dbReference type="NCBI Taxonomy" id="109634"/>
    <lineage>
        <taxon>Eukaryota</taxon>
        <taxon>Fungi</taxon>
        <taxon>Dikarya</taxon>
        <taxon>Basidiomycota</taxon>
        <taxon>Agaricomycotina</taxon>
        <taxon>Agaricomycetes</taxon>
        <taxon>Agaricomycetidae</taxon>
        <taxon>Agaricales</taxon>
        <taxon>Agaricineae</taxon>
        <taxon>Hymenogastraceae</taxon>
        <taxon>Gymnopilus</taxon>
    </lineage>
</organism>
<dbReference type="OrthoDB" id="3541472at2759"/>
<sequence length="552" mass="62024">MAHFSSLAPELVDYIVEYSEIQAIKSLRLTCKFLDDRLASKVLQTLSFDMDRYDFESQMDMIRSLATMSSDAASRTTRNLVVKSLSPKHDNNTTQVYHTVGQELVRYPPAPFEQKIYKAEKELKLILFDALTSLKNVKSARWETTSSDEEWAQTIVLNALLSYANLTSLHISLTHARIAIPFHLFSNLEKIILDEHLSPDKKSIGQDSVVNLAKLVAQLPPGQISSLTVHREWHMTRSTKALSLHDLFQFMDEATPLHLQRLEISGSFVRLDSVTVPHLRHLTSLHINNAFEPSREPVVKGARGTFVRCGTVADDVLEKQRAVGSSLNQFWTDLSRESIHLEEIVLNNVVPGFMQYLTTYSGLKRLKLSAVFFTTTAGSEASAQMFFSNPFKLESHSDSLENLSINVTYEGLWCFGRHCVDSISQLKLLRKLEIAIAGDDLGQLEESEPDFINQQANAIILLLDTVTLQLPRMRHLTINSAVPESHRGSKIGTRSYMYMRSVKTKIIDSIGQYKAPLACTHLPSIGVSGTVYHPKSDYIGENGSVVWGYHVA</sequence>
<gene>
    <name evidence="1" type="ORF">CPB84DRAFT_1449294</name>
</gene>